<evidence type="ECO:0000313" key="11">
    <source>
        <dbReference type="Proteomes" id="UP000257200"/>
    </source>
</evidence>
<keyword evidence="6" id="KW-1015">Disulfide bond</keyword>
<dbReference type="InParanoid" id="A0A3Q1EJ60"/>
<keyword evidence="2 8" id="KW-0812">Transmembrane</keyword>
<keyword evidence="4 8" id="KW-1133">Transmembrane helix</keyword>
<evidence type="ECO:0000259" key="9">
    <source>
        <dbReference type="Pfam" id="PF21604"/>
    </source>
</evidence>
<dbReference type="Ensembl" id="ENSAPOT00000011055.1">
    <property type="protein sequence ID" value="ENSAPOP00000003848.1"/>
    <property type="gene ID" value="ENSAPOG00000005388.1"/>
</dbReference>
<comment type="subcellular location">
    <subcellularLocation>
        <location evidence="1">Membrane</location>
        <topology evidence="1">Single-pass membrane protein</topology>
    </subcellularLocation>
</comment>
<feature type="transmembrane region" description="Helical" evidence="8">
    <location>
        <begin position="158"/>
        <end position="175"/>
    </location>
</feature>
<dbReference type="FunCoup" id="A0A3Q1EJ60">
    <property type="interactions" value="1332"/>
</dbReference>
<sequence length="191" mass="22218">KAVQRLLDQEKQIWYVDCLVVHLQHVHCSWNQKRAPEVNYTFSSWFHHEKEKECATYLSENGVITGCYQPYQETKRFNSFYTKLVHGNKTFLKTHELKNKGINGVQSYCINLPSSSSRYELQVRSRVDDTCGQSIFWSDWSEPVVWGSNSHTGKSVSFKYVVGTLTLILLVIILLHHERWIGSFVCHSFGL</sequence>
<dbReference type="InterPro" id="IPR036116">
    <property type="entry name" value="FN3_sf"/>
</dbReference>
<evidence type="ECO:0000256" key="3">
    <source>
        <dbReference type="ARBA" id="ARBA00022729"/>
    </source>
</evidence>
<dbReference type="GO" id="GO:0009897">
    <property type="term" value="C:external side of plasma membrane"/>
    <property type="evidence" value="ECO:0007669"/>
    <property type="project" value="TreeGrafter"/>
</dbReference>
<dbReference type="Gene3D" id="2.60.40.10">
    <property type="entry name" value="Immunoglobulins"/>
    <property type="match status" value="1"/>
</dbReference>
<evidence type="ECO:0000256" key="1">
    <source>
        <dbReference type="ARBA" id="ARBA00004167"/>
    </source>
</evidence>
<evidence type="ECO:0000256" key="6">
    <source>
        <dbReference type="ARBA" id="ARBA00023157"/>
    </source>
</evidence>
<evidence type="ECO:0000313" key="10">
    <source>
        <dbReference type="Ensembl" id="ENSAPOP00000003848.1"/>
    </source>
</evidence>
<reference evidence="10" key="2">
    <citation type="submission" date="2025-09" db="UniProtKB">
        <authorList>
            <consortium name="Ensembl"/>
        </authorList>
    </citation>
    <scope>IDENTIFICATION</scope>
</reference>
<evidence type="ECO:0000256" key="7">
    <source>
        <dbReference type="ARBA" id="ARBA00023170"/>
    </source>
</evidence>
<keyword evidence="3" id="KW-0732">Signal</keyword>
<dbReference type="Proteomes" id="UP000257200">
    <property type="component" value="Unplaced"/>
</dbReference>
<dbReference type="STRING" id="80966.ENSAPOP00000003848"/>
<evidence type="ECO:0000256" key="8">
    <source>
        <dbReference type="SAM" id="Phobius"/>
    </source>
</evidence>
<keyword evidence="11" id="KW-1185">Reference proteome</keyword>
<dbReference type="PANTHER" id="PTHR23037">
    <property type="entry name" value="CYTOKINE RECEPTOR"/>
    <property type="match status" value="1"/>
</dbReference>
<keyword evidence="7" id="KW-0675">Receptor</keyword>
<dbReference type="SUPFAM" id="SSF49265">
    <property type="entry name" value="Fibronectin type III"/>
    <property type="match status" value="2"/>
</dbReference>
<accession>A0A3Q1EJ60</accession>
<feature type="domain" description="Cytokine receptor-like factor 2-like D1" evidence="9">
    <location>
        <begin position="23"/>
        <end position="68"/>
    </location>
</feature>
<evidence type="ECO:0000256" key="5">
    <source>
        <dbReference type="ARBA" id="ARBA00023136"/>
    </source>
</evidence>
<dbReference type="GeneTree" id="ENSGT01030000239504"/>
<dbReference type="PANTHER" id="PTHR23037:SF35">
    <property type="entry name" value="FIBRONECTIN TYPE-III DOMAIN-CONTAINING PROTEIN"/>
    <property type="match status" value="1"/>
</dbReference>
<proteinExistence type="predicted"/>
<organism evidence="10 11">
    <name type="scientific">Acanthochromis polyacanthus</name>
    <name type="common">spiny chromis</name>
    <dbReference type="NCBI Taxonomy" id="80966"/>
    <lineage>
        <taxon>Eukaryota</taxon>
        <taxon>Metazoa</taxon>
        <taxon>Chordata</taxon>
        <taxon>Craniata</taxon>
        <taxon>Vertebrata</taxon>
        <taxon>Euteleostomi</taxon>
        <taxon>Actinopterygii</taxon>
        <taxon>Neopterygii</taxon>
        <taxon>Teleostei</taxon>
        <taxon>Neoteleostei</taxon>
        <taxon>Acanthomorphata</taxon>
        <taxon>Ovalentaria</taxon>
        <taxon>Pomacentridae</taxon>
        <taxon>Acanthochromis</taxon>
    </lineage>
</organism>
<dbReference type="GO" id="GO:0004896">
    <property type="term" value="F:cytokine receptor activity"/>
    <property type="evidence" value="ECO:0007669"/>
    <property type="project" value="TreeGrafter"/>
</dbReference>
<dbReference type="InterPro" id="IPR013783">
    <property type="entry name" value="Ig-like_fold"/>
</dbReference>
<evidence type="ECO:0000256" key="2">
    <source>
        <dbReference type="ARBA" id="ARBA00022692"/>
    </source>
</evidence>
<evidence type="ECO:0000256" key="4">
    <source>
        <dbReference type="ARBA" id="ARBA00022989"/>
    </source>
</evidence>
<protein>
    <recommendedName>
        <fullName evidence="9">Cytokine receptor-like factor 2-like D1 domain-containing protein</fullName>
    </recommendedName>
</protein>
<dbReference type="Pfam" id="PF21604">
    <property type="entry name" value="CRLF2_D1"/>
    <property type="match status" value="1"/>
</dbReference>
<reference evidence="10" key="1">
    <citation type="submission" date="2025-08" db="UniProtKB">
        <authorList>
            <consortium name="Ensembl"/>
        </authorList>
    </citation>
    <scope>IDENTIFICATION</scope>
</reference>
<dbReference type="AlphaFoldDB" id="A0A3Q1EJ60"/>
<dbReference type="InterPro" id="IPR048651">
    <property type="entry name" value="CRLF2-like_D1"/>
</dbReference>
<name>A0A3Q1EJ60_9TELE</name>
<keyword evidence="5 8" id="KW-0472">Membrane</keyword>